<dbReference type="GO" id="GO:0072344">
    <property type="term" value="P:rescue of stalled ribosome"/>
    <property type="evidence" value="ECO:0007669"/>
    <property type="project" value="UniProtKB-UniRule"/>
</dbReference>
<feature type="binding site" evidence="7">
    <location>
        <begin position="343"/>
        <end position="350"/>
    </location>
    <ligand>
        <name>ATP</name>
        <dbReference type="ChEBI" id="CHEBI:30616"/>
    </ligand>
</feature>
<dbReference type="InterPro" id="IPR000432">
    <property type="entry name" value="DNA_mismatch_repair_MutS_C"/>
</dbReference>
<feature type="compositionally biased region" description="Basic and acidic residues" evidence="9">
    <location>
        <begin position="719"/>
        <end position="730"/>
    </location>
</feature>
<feature type="domain" description="Smr" evidence="10">
    <location>
        <begin position="754"/>
        <end position="829"/>
    </location>
</feature>
<dbReference type="GO" id="GO:0019843">
    <property type="term" value="F:rRNA binding"/>
    <property type="evidence" value="ECO:0007669"/>
    <property type="project" value="UniProtKB-UniRule"/>
</dbReference>
<proteinExistence type="inferred from homology"/>
<protein>
    <recommendedName>
        <fullName evidence="7">Endonuclease MutS2</fullName>
        <ecNumber evidence="7">3.1.-.-</ecNumber>
    </recommendedName>
    <alternativeName>
        <fullName evidence="7">Ribosome-associated protein quality control-upstream factor</fullName>
        <shortName evidence="7">RQC-upstream factor</shortName>
        <shortName evidence="7">RqcU</shortName>
        <ecNumber evidence="7">3.6.4.-</ecNumber>
    </alternativeName>
</protein>
<keyword evidence="12" id="KW-1185">Reference proteome</keyword>
<dbReference type="SMART" id="SM00534">
    <property type="entry name" value="MUTSac"/>
    <property type="match status" value="1"/>
</dbReference>
<reference evidence="11" key="1">
    <citation type="submission" date="2020-10" db="EMBL/GenBank/DDBJ databases">
        <title>Taxonomic study of unclassified bacteria belonging to the class Ktedonobacteria.</title>
        <authorList>
            <person name="Yabe S."/>
            <person name="Wang C.M."/>
            <person name="Zheng Y."/>
            <person name="Sakai Y."/>
            <person name="Cavaletti L."/>
            <person name="Monciardini P."/>
            <person name="Donadio S."/>
        </authorList>
    </citation>
    <scope>NUCLEOTIDE SEQUENCE</scope>
    <source>
        <strain evidence="11">SOSP1-1</strain>
    </source>
</reference>
<dbReference type="SMART" id="SM00463">
    <property type="entry name" value="SMR"/>
    <property type="match status" value="1"/>
</dbReference>
<dbReference type="SMART" id="SM00533">
    <property type="entry name" value="MUTSd"/>
    <property type="match status" value="1"/>
</dbReference>
<evidence type="ECO:0000256" key="3">
    <source>
        <dbReference type="ARBA" id="ARBA00022801"/>
    </source>
</evidence>
<organism evidence="11 12">
    <name type="scientific">Ktedonospora formicarum</name>
    <dbReference type="NCBI Taxonomy" id="2778364"/>
    <lineage>
        <taxon>Bacteria</taxon>
        <taxon>Bacillati</taxon>
        <taxon>Chloroflexota</taxon>
        <taxon>Ktedonobacteria</taxon>
        <taxon>Ktedonobacterales</taxon>
        <taxon>Ktedonobacteraceae</taxon>
        <taxon>Ktedonospora</taxon>
    </lineage>
</organism>
<keyword evidence="4 7" id="KW-0067">ATP-binding</keyword>
<evidence type="ECO:0000256" key="1">
    <source>
        <dbReference type="ARBA" id="ARBA00022730"/>
    </source>
</evidence>
<keyword evidence="7 11" id="KW-0255">Endonuclease</keyword>
<dbReference type="GO" id="GO:0006298">
    <property type="term" value="P:mismatch repair"/>
    <property type="evidence" value="ECO:0007669"/>
    <property type="project" value="InterPro"/>
</dbReference>
<evidence type="ECO:0000256" key="4">
    <source>
        <dbReference type="ARBA" id="ARBA00022840"/>
    </source>
</evidence>
<keyword evidence="2 7" id="KW-0547">Nucleotide-binding</keyword>
<name>A0A8J3MST7_9CHLR</name>
<dbReference type="HAMAP" id="MF_00092">
    <property type="entry name" value="MutS2"/>
    <property type="match status" value="1"/>
</dbReference>
<keyword evidence="3 7" id="KW-0378">Hydrolase</keyword>
<evidence type="ECO:0000313" key="11">
    <source>
        <dbReference type="EMBL" id="GHO44953.1"/>
    </source>
</evidence>
<dbReference type="Gene3D" id="3.40.50.300">
    <property type="entry name" value="P-loop containing nucleotide triphosphate hydrolases"/>
    <property type="match status" value="1"/>
</dbReference>
<dbReference type="InterPro" id="IPR045076">
    <property type="entry name" value="MutS"/>
</dbReference>
<comment type="caution">
    <text evidence="11">The sequence shown here is derived from an EMBL/GenBank/DDBJ whole genome shotgun (WGS) entry which is preliminary data.</text>
</comment>
<dbReference type="InterPro" id="IPR005747">
    <property type="entry name" value="MutS2"/>
</dbReference>
<dbReference type="GO" id="GO:0045910">
    <property type="term" value="P:negative regulation of DNA recombination"/>
    <property type="evidence" value="ECO:0007669"/>
    <property type="project" value="InterPro"/>
</dbReference>
<keyword evidence="6 7" id="KW-0238">DNA-binding</keyword>
<dbReference type="GO" id="GO:0004519">
    <property type="term" value="F:endonuclease activity"/>
    <property type="evidence" value="ECO:0007669"/>
    <property type="project" value="UniProtKB-UniRule"/>
</dbReference>
<keyword evidence="5 7" id="KW-0694">RNA-binding</keyword>
<dbReference type="EC" id="3.6.4.-" evidence="7"/>
<dbReference type="GO" id="GO:0043023">
    <property type="term" value="F:ribosomal large subunit binding"/>
    <property type="evidence" value="ECO:0007669"/>
    <property type="project" value="UniProtKB-UniRule"/>
</dbReference>
<dbReference type="PIRSF" id="PIRSF005814">
    <property type="entry name" value="MutS_YshD"/>
    <property type="match status" value="1"/>
</dbReference>
<dbReference type="CDD" id="cd03280">
    <property type="entry name" value="ABC_MutS2"/>
    <property type="match status" value="1"/>
</dbReference>
<keyword evidence="1 7" id="KW-0699">rRNA-binding</keyword>
<evidence type="ECO:0000313" key="12">
    <source>
        <dbReference type="Proteomes" id="UP000612362"/>
    </source>
</evidence>
<dbReference type="EMBL" id="BNJF01000001">
    <property type="protein sequence ID" value="GHO44953.1"/>
    <property type="molecule type" value="Genomic_DNA"/>
</dbReference>
<evidence type="ECO:0000256" key="2">
    <source>
        <dbReference type="ARBA" id="ARBA00022741"/>
    </source>
</evidence>
<sequence length="830" mass="92642">MTVFKGTFADNTHMHEKSLTTLEYPKILAKVAHEAAFSASKELVLALTPTPDLEEARRRQAYTTEAVRLIDLHPDAGVRGAHDIRQLLVRTSREGVLAPADLVEVMETVRSSLYVARMLDKLEPNLYPLLRALGADIPQRPQIVRRIEETVSEEGEVLDTASPTLRKLRFDIRGANQRLQDRLRTLVNEYSKALQEPIITMRNDRYVIPVRAESRGQVRGIVHDQSSSGATVFIEPMVVVELNNRIRELQVEERHEIERILRVLSGEIGNEAESLKVAVEILAEFDTYLAKARYARMTRASEPILNVEGRIDLHNARHPLLTGKVVPTNFHMGKDFHMVVITGPNTGGKTVALKTVGLLTLMAQSGMHIPADERSEVAVFEDVLADIGDEQSIEQSLSTFSSHMSRIIDILHRVETIQKEGIPDIHGKLAETLVKRQNRHMLVLFDELGAGTDPSEGSALARAILTYLLEHHVSTVATTHYTELKAFAYEQPGAVNASVEFNVETLSPTYKLSIGLPGRSNALAIATRLGLDEAIIESSRQFLGSSGVRMESLLEGLQSDRKAASDERYHLSLERAEAEYQRKQLQEERRNLEEERVRIINQARAQARRELDEVQSKLGKIRATTTRDSISREKLNQVRDTARRLEDKVTLLPEPAQPRREDPSVQRLDGPLQVGDTVRVLSFGQLAELVGLSADHSSAEVQMGAMRFRVDVDNIERVSKRQAKESEKSKARTSSSSGIVIPRYEDRPPVDMQIDMRGWRVEDALEELETYLNNATMAGLPFVRILHGKGTGALRSAVRQQLSHHPLVKSFNSALPQEGGDGVTVAKLGA</sequence>
<comment type="function">
    <text evidence="7">Endonuclease that is involved in the suppression of homologous recombination and thus may have a key role in the control of bacterial genetic diversity.</text>
</comment>
<comment type="similarity">
    <text evidence="7">Belongs to the DNA mismatch repair MutS family. MutS2 subfamily.</text>
</comment>
<dbReference type="InterPro" id="IPR036063">
    <property type="entry name" value="Smr_dom_sf"/>
</dbReference>
<dbReference type="InterPro" id="IPR027417">
    <property type="entry name" value="P-loop_NTPase"/>
</dbReference>
<evidence type="ECO:0000259" key="10">
    <source>
        <dbReference type="PROSITE" id="PS50828"/>
    </source>
</evidence>
<comment type="subunit">
    <text evidence="7">Homodimer. Binds to stalled ribosomes, contacting rRNA.</text>
</comment>
<dbReference type="EC" id="3.1.-.-" evidence="7"/>
<dbReference type="SUPFAM" id="SSF48334">
    <property type="entry name" value="DNA repair protein MutS, domain III"/>
    <property type="match status" value="1"/>
</dbReference>
<dbReference type="SUPFAM" id="SSF160443">
    <property type="entry name" value="SMR domain-like"/>
    <property type="match status" value="1"/>
</dbReference>
<feature type="coiled-coil region" evidence="8">
    <location>
        <begin position="573"/>
        <end position="624"/>
    </location>
</feature>
<gene>
    <name evidence="7 11" type="primary">mutS2</name>
    <name evidence="7" type="synonym">rqcU</name>
    <name evidence="11" type="ORF">KSX_31160</name>
</gene>
<dbReference type="FunFam" id="3.40.50.300:FF:000830">
    <property type="entry name" value="Endonuclease MutS2"/>
    <property type="match status" value="1"/>
</dbReference>
<dbReference type="GO" id="GO:0005524">
    <property type="term" value="F:ATP binding"/>
    <property type="evidence" value="ECO:0007669"/>
    <property type="project" value="UniProtKB-UniRule"/>
</dbReference>
<keyword evidence="8" id="KW-0175">Coiled coil</keyword>
<accession>A0A8J3MST7</accession>
<dbReference type="PANTHER" id="PTHR48466">
    <property type="entry name" value="OS10G0509000 PROTEIN-RELATED"/>
    <property type="match status" value="1"/>
</dbReference>
<evidence type="ECO:0000256" key="7">
    <source>
        <dbReference type="HAMAP-Rule" id="MF_00092"/>
    </source>
</evidence>
<dbReference type="Proteomes" id="UP000612362">
    <property type="component" value="Unassembled WGS sequence"/>
</dbReference>
<dbReference type="InterPro" id="IPR046893">
    <property type="entry name" value="MSSS"/>
</dbReference>
<feature type="region of interest" description="Disordered" evidence="9">
    <location>
        <begin position="651"/>
        <end position="670"/>
    </location>
</feature>
<evidence type="ECO:0000256" key="9">
    <source>
        <dbReference type="SAM" id="MobiDB-lite"/>
    </source>
</evidence>
<dbReference type="InterPro" id="IPR007696">
    <property type="entry name" value="DNA_mismatch_repair_MutS_core"/>
</dbReference>
<evidence type="ECO:0000256" key="6">
    <source>
        <dbReference type="ARBA" id="ARBA00023125"/>
    </source>
</evidence>
<dbReference type="Gene3D" id="3.30.1370.110">
    <property type="match status" value="1"/>
</dbReference>
<dbReference type="GO" id="GO:0016887">
    <property type="term" value="F:ATP hydrolysis activity"/>
    <property type="evidence" value="ECO:0007669"/>
    <property type="project" value="InterPro"/>
</dbReference>
<dbReference type="Pfam" id="PF20297">
    <property type="entry name" value="MSSS"/>
    <property type="match status" value="1"/>
</dbReference>
<evidence type="ECO:0000256" key="5">
    <source>
        <dbReference type="ARBA" id="ARBA00022884"/>
    </source>
</evidence>
<dbReference type="PROSITE" id="PS50828">
    <property type="entry name" value="SMR"/>
    <property type="match status" value="1"/>
</dbReference>
<feature type="region of interest" description="Disordered" evidence="9">
    <location>
        <begin position="719"/>
        <end position="743"/>
    </location>
</feature>
<comment type="function">
    <text evidence="7">Acts as a ribosome collision sensor, splitting the ribosome into its 2 subunits. Detects stalled/collided 70S ribosomes which it binds and splits by an ATP-hydrolysis driven conformational change. Acts upstream of the ribosome quality control system (RQC), a ribosome-associated complex that mediates the extraction of incompletely synthesized nascent chains from stalled ribosomes and their subsequent degradation. Probably generates substrates for RQC.</text>
</comment>
<keyword evidence="7" id="KW-0540">Nuclease</keyword>
<dbReference type="NCBIfam" id="TIGR01069">
    <property type="entry name" value="mutS2"/>
    <property type="match status" value="1"/>
</dbReference>
<dbReference type="GO" id="GO:0030983">
    <property type="term" value="F:mismatched DNA binding"/>
    <property type="evidence" value="ECO:0007669"/>
    <property type="project" value="InterPro"/>
</dbReference>
<evidence type="ECO:0000256" key="8">
    <source>
        <dbReference type="SAM" id="Coils"/>
    </source>
</evidence>
<dbReference type="Pfam" id="PF01713">
    <property type="entry name" value="Smr"/>
    <property type="match status" value="1"/>
</dbReference>
<dbReference type="AlphaFoldDB" id="A0A8J3MST7"/>
<dbReference type="SUPFAM" id="SSF52540">
    <property type="entry name" value="P-loop containing nucleoside triphosphate hydrolases"/>
    <property type="match status" value="1"/>
</dbReference>
<dbReference type="PANTHER" id="PTHR48466:SF2">
    <property type="entry name" value="OS10G0509000 PROTEIN"/>
    <property type="match status" value="1"/>
</dbReference>
<dbReference type="InterPro" id="IPR036187">
    <property type="entry name" value="DNA_mismatch_repair_MutS_sf"/>
</dbReference>
<dbReference type="GO" id="GO:0140664">
    <property type="term" value="F:ATP-dependent DNA damage sensor activity"/>
    <property type="evidence" value="ECO:0007669"/>
    <property type="project" value="InterPro"/>
</dbReference>
<dbReference type="InterPro" id="IPR002625">
    <property type="entry name" value="Smr_dom"/>
</dbReference>
<dbReference type="Pfam" id="PF00488">
    <property type="entry name" value="MutS_V"/>
    <property type="match status" value="2"/>
</dbReference>